<organism evidence="2 3">
    <name type="scientific">Curvularia kusanoi</name>
    <name type="common">Cochliobolus kusanoi</name>
    <dbReference type="NCBI Taxonomy" id="90978"/>
    <lineage>
        <taxon>Eukaryota</taxon>
        <taxon>Fungi</taxon>
        <taxon>Dikarya</taxon>
        <taxon>Ascomycota</taxon>
        <taxon>Pezizomycotina</taxon>
        <taxon>Dothideomycetes</taxon>
        <taxon>Pleosporomycetidae</taxon>
        <taxon>Pleosporales</taxon>
        <taxon>Pleosporineae</taxon>
        <taxon>Pleosporaceae</taxon>
        <taxon>Curvularia</taxon>
    </lineage>
</organism>
<dbReference type="EMBL" id="SWKU01000005">
    <property type="protein sequence ID" value="KAF3006916.1"/>
    <property type="molecule type" value="Genomic_DNA"/>
</dbReference>
<proteinExistence type="predicted"/>
<protein>
    <submittedName>
        <fullName evidence="2">Uncharacterized protein</fullName>
    </submittedName>
</protein>
<comment type="caution">
    <text evidence="2">The sequence shown here is derived from an EMBL/GenBank/DDBJ whole genome shotgun (WGS) entry which is preliminary data.</text>
</comment>
<accession>A0A9P4TJD2</accession>
<feature type="region of interest" description="Disordered" evidence="1">
    <location>
        <begin position="405"/>
        <end position="469"/>
    </location>
</feature>
<feature type="region of interest" description="Disordered" evidence="1">
    <location>
        <begin position="79"/>
        <end position="99"/>
    </location>
</feature>
<reference evidence="2" key="1">
    <citation type="submission" date="2019-04" db="EMBL/GenBank/DDBJ databases">
        <title>Sequencing of skin fungus with MAO and IRED activity.</title>
        <authorList>
            <person name="Marsaioli A.J."/>
            <person name="Bonatto J.M.C."/>
            <person name="Reis Junior O."/>
        </authorList>
    </citation>
    <scope>NUCLEOTIDE SEQUENCE</scope>
    <source>
        <strain evidence="2">30M1</strain>
    </source>
</reference>
<keyword evidence="3" id="KW-1185">Reference proteome</keyword>
<feature type="compositionally biased region" description="Basic and acidic residues" evidence="1">
    <location>
        <begin position="405"/>
        <end position="414"/>
    </location>
</feature>
<gene>
    <name evidence="2" type="ORF">E8E13_011217</name>
</gene>
<feature type="compositionally biased region" description="Basic and acidic residues" evidence="1">
    <location>
        <begin position="155"/>
        <end position="173"/>
    </location>
</feature>
<evidence type="ECO:0000313" key="2">
    <source>
        <dbReference type="EMBL" id="KAF3006916.1"/>
    </source>
</evidence>
<name>A0A9P4TJD2_CURKU</name>
<sequence length="638" mass="70723">MSKRSAPSSPCEEYTKVKKLKLGPMNNDPRMPFQAYSFSPRMASESADEPPTAVCEGPVKELEQDQTVVEMVIEENESNMQSFKVESPEPESLKVETPAVESLEIDANMPSLKIESQSIELKDIPSLTPESLMAESEEVQLAEADSIMSEAPEEELTKPIETKETTNNEETKSTPKRKAGEGFIPWKPAQADAPLPELQPHWGIIPRPGTYERPSEPQPAARDSNGEIRPPLWEDRKGAVRLKRGDRFMNGYDQVQHMWLPLIDVRPKSAKNQQPRRRLKLYYFAHGLPQNWTSSDALNDINKALQEAVKANSNKEAPYSIAEREVLANIFAENPEISLLDAAELFNERAYPLTGSEEGRYPTGRFTESIQHEFRMYKSVYTAGKAPTATTKKEIPLDEHFKAWKAQKKSEKAQAKPPSQNDLTESPAPEKSEAKATKTKAEKAPKMSKTSGITKKQKSKKPTPAQQAALSEAMAARADATLKLIMEKDAEENRVKATEARATEDLEAAAEFENDARDAEAEAAEVIVPHGLATVAALMGTTPAEISASPSVPHAGLMPLAAIDHRWDALEKVVYGPRMNIPTVTEVTPDEFNCVSFDAAEVMSQDPVAESPVMADSYVEKAARTIEFDEDYDEDEEL</sequence>
<evidence type="ECO:0000313" key="3">
    <source>
        <dbReference type="Proteomes" id="UP000801428"/>
    </source>
</evidence>
<feature type="compositionally biased region" description="Basic and acidic residues" evidence="1">
    <location>
        <begin position="428"/>
        <end position="445"/>
    </location>
</feature>
<dbReference type="Proteomes" id="UP000801428">
    <property type="component" value="Unassembled WGS sequence"/>
</dbReference>
<feature type="region of interest" description="Disordered" evidence="1">
    <location>
        <begin position="208"/>
        <end position="232"/>
    </location>
</feature>
<feature type="region of interest" description="Disordered" evidence="1">
    <location>
        <begin position="133"/>
        <end position="182"/>
    </location>
</feature>
<dbReference type="AlphaFoldDB" id="A0A9P4TJD2"/>
<dbReference type="OrthoDB" id="3786150at2759"/>
<evidence type="ECO:0000256" key="1">
    <source>
        <dbReference type="SAM" id="MobiDB-lite"/>
    </source>
</evidence>